<accession>L8HJI8</accession>
<evidence type="ECO:0000256" key="1">
    <source>
        <dbReference type="SAM" id="MobiDB-lite"/>
    </source>
</evidence>
<feature type="region of interest" description="Disordered" evidence="1">
    <location>
        <begin position="206"/>
        <end position="241"/>
    </location>
</feature>
<dbReference type="RefSeq" id="XP_004356753.1">
    <property type="nucleotide sequence ID" value="XM_004356700.1"/>
</dbReference>
<name>L8HJI8_ACACF</name>
<dbReference type="EMBL" id="KB007811">
    <property type="protein sequence ID" value="ELR24853.1"/>
    <property type="molecule type" value="Genomic_DNA"/>
</dbReference>
<protein>
    <submittedName>
        <fullName evidence="2">Uncharacterized protein</fullName>
    </submittedName>
</protein>
<dbReference type="AlphaFoldDB" id="L8HJI8"/>
<organism evidence="2 3">
    <name type="scientific">Acanthamoeba castellanii (strain ATCC 30010 / Neff)</name>
    <dbReference type="NCBI Taxonomy" id="1257118"/>
    <lineage>
        <taxon>Eukaryota</taxon>
        <taxon>Amoebozoa</taxon>
        <taxon>Discosea</taxon>
        <taxon>Longamoebia</taxon>
        <taxon>Centramoebida</taxon>
        <taxon>Acanthamoebidae</taxon>
        <taxon>Acanthamoeba</taxon>
    </lineage>
</organism>
<dbReference type="Proteomes" id="UP000011083">
    <property type="component" value="Unassembled WGS sequence"/>
</dbReference>
<feature type="compositionally biased region" description="Acidic residues" evidence="1">
    <location>
        <begin position="221"/>
        <end position="234"/>
    </location>
</feature>
<gene>
    <name evidence="2" type="ORF">ACA1_175270</name>
</gene>
<sequence length="241" mass="26817">MNNVNTLPTTLLHDSSYAKVVLEGGRPSTRTHRSASWPTPAESAAYTASSPQHQKVHSIMSRLLGHFCHAFPSPTWRREEVPLSPAARTTTDSRKAASCSTQGQSCRIRGDKLDVLQQSARVDISAELQRALLPANIDKPIEEANGGRHVERKPLHKEEGSTQYCWRPALATTEGVPFSLFYYQAPSSCLAAPPSEEEDARLYLAQPYNYDEGGEDHVDGNDESSSDTEWCQEDDWVRDFE</sequence>
<dbReference type="KEGG" id="acan:ACA1_175270"/>
<proteinExistence type="predicted"/>
<dbReference type="GeneID" id="14925884"/>
<keyword evidence="3" id="KW-1185">Reference proteome</keyword>
<evidence type="ECO:0000313" key="2">
    <source>
        <dbReference type="EMBL" id="ELR24853.1"/>
    </source>
</evidence>
<reference evidence="2 3" key="1">
    <citation type="journal article" date="2013" name="Genome Biol.">
        <title>Genome of Acanthamoeba castellanii highlights extensive lateral gene transfer and early evolution of tyrosine kinase signaling.</title>
        <authorList>
            <person name="Clarke M."/>
            <person name="Lohan A.J."/>
            <person name="Liu B."/>
            <person name="Lagkouvardos I."/>
            <person name="Roy S."/>
            <person name="Zafar N."/>
            <person name="Bertelli C."/>
            <person name="Schilde C."/>
            <person name="Kianianmomeni A."/>
            <person name="Burglin T.R."/>
            <person name="Frech C."/>
            <person name="Turcotte B."/>
            <person name="Kopec K.O."/>
            <person name="Synnott J.M."/>
            <person name="Choo C."/>
            <person name="Paponov I."/>
            <person name="Finkler A."/>
            <person name="Soon Heng Tan C."/>
            <person name="Hutchins A.P."/>
            <person name="Weinmeier T."/>
            <person name="Rattei T."/>
            <person name="Chu J.S."/>
            <person name="Gimenez G."/>
            <person name="Irimia M."/>
            <person name="Rigden D.J."/>
            <person name="Fitzpatrick D.A."/>
            <person name="Lorenzo-Morales J."/>
            <person name="Bateman A."/>
            <person name="Chiu C.H."/>
            <person name="Tang P."/>
            <person name="Hegemann P."/>
            <person name="Fromm H."/>
            <person name="Raoult D."/>
            <person name="Greub G."/>
            <person name="Miranda-Saavedra D."/>
            <person name="Chen N."/>
            <person name="Nash P."/>
            <person name="Ginger M.L."/>
            <person name="Horn M."/>
            <person name="Schaap P."/>
            <person name="Caler L."/>
            <person name="Loftus B."/>
        </authorList>
    </citation>
    <scope>NUCLEOTIDE SEQUENCE [LARGE SCALE GENOMIC DNA]</scope>
    <source>
        <strain evidence="2 3">Neff</strain>
    </source>
</reference>
<dbReference type="VEuPathDB" id="AmoebaDB:ACA1_175270"/>
<evidence type="ECO:0000313" key="3">
    <source>
        <dbReference type="Proteomes" id="UP000011083"/>
    </source>
</evidence>